<proteinExistence type="predicted"/>
<gene>
    <name evidence="2" type="ORF">GCM10009107_14170</name>
</gene>
<dbReference type="Proteomes" id="UP001500279">
    <property type="component" value="Unassembled WGS sequence"/>
</dbReference>
<protein>
    <submittedName>
        <fullName evidence="2">DUF4422 domain-containing protein</fullName>
    </submittedName>
</protein>
<accession>A0ABP3V2V0</accession>
<dbReference type="Pfam" id="PF14393">
    <property type="entry name" value="DUF4422"/>
    <property type="match status" value="1"/>
</dbReference>
<comment type="caution">
    <text evidence="2">The sequence shown here is derived from an EMBL/GenBank/DDBJ whole genome shotgun (WGS) entry which is preliminary data.</text>
</comment>
<evidence type="ECO:0000259" key="1">
    <source>
        <dbReference type="Pfam" id="PF14393"/>
    </source>
</evidence>
<organism evidence="2 3">
    <name type="scientific">Ideonella azotifigens</name>
    <dbReference type="NCBI Taxonomy" id="513160"/>
    <lineage>
        <taxon>Bacteria</taxon>
        <taxon>Pseudomonadati</taxon>
        <taxon>Pseudomonadota</taxon>
        <taxon>Betaproteobacteria</taxon>
        <taxon>Burkholderiales</taxon>
        <taxon>Sphaerotilaceae</taxon>
        <taxon>Ideonella</taxon>
    </lineage>
</organism>
<sequence length="250" mass="29051">MSDPQQLTIYQTFHKDYVRNADCPWIQPVGVNGYQAEGFKSDGEGDDNISSLNSFYCELTAQYWAWKNATADVVGFYHYRRYLNYVFDATWQYQTTVGVPGDAFFLSYLTADGQRSKLDEILDVADAIVPKRAGSNRSIEAHYLAHHPAETWEAFLEELHDQHPEYRRFIPLFKLNSTMSNCNMVVIRREQFNAYCEELFPLIDAVYARIGAPYDTYNNRYPGFLAERFLGFWLHARGLRTFEVPLIQLT</sequence>
<dbReference type="InterPro" id="IPR025536">
    <property type="entry name" value="DUF4422"/>
</dbReference>
<evidence type="ECO:0000313" key="3">
    <source>
        <dbReference type="Proteomes" id="UP001500279"/>
    </source>
</evidence>
<name>A0ABP3V2V0_9BURK</name>
<dbReference type="RefSeq" id="WP_141284086.1">
    <property type="nucleotide sequence ID" value="NZ_BAAAEW010000006.1"/>
</dbReference>
<dbReference type="EMBL" id="BAAAEW010000006">
    <property type="protein sequence ID" value="GAA0746537.1"/>
    <property type="molecule type" value="Genomic_DNA"/>
</dbReference>
<reference evidence="3" key="1">
    <citation type="journal article" date="2019" name="Int. J. Syst. Evol. Microbiol.">
        <title>The Global Catalogue of Microorganisms (GCM) 10K type strain sequencing project: providing services to taxonomists for standard genome sequencing and annotation.</title>
        <authorList>
            <consortium name="The Broad Institute Genomics Platform"/>
            <consortium name="The Broad Institute Genome Sequencing Center for Infectious Disease"/>
            <person name="Wu L."/>
            <person name="Ma J."/>
        </authorList>
    </citation>
    <scope>NUCLEOTIDE SEQUENCE [LARGE SCALE GENOMIC DNA]</scope>
    <source>
        <strain evidence="3">JCM 15503</strain>
    </source>
</reference>
<keyword evidence="3" id="KW-1185">Reference proteome</keyword>
<feature type="domain" description="DUF4422" evidence="1">
    <location>
        <begin position="9"/>
        <end position="236"/>
    </location>
</feature>
<evidence type="ECO:0000313" key="2">
    <source>
        <dbReference type="EMBL" id="GAA0746537.1"/>
    </source>
</evidence>